<keyword evidence="4" id="KW-0804">Transcription</keyword>
<keyword evidence="2" id="KW-0805">Transcription regulation</keyword>
<dbReference type="RefSeq" id="WP_345126770.1">
    <property type="nucleotide sequence ID" value="NZ_BAABAT010000006.1"/>
</dbReference>
<name>A0ABP8D6Y0_9ACTN</name>
<dbReference type="PANTHER" id="PTHR43214:SF24">
    <property type="entry name" value="TRANSCRIPTIONAL REGULATORY PROTEIN NARL-RELATED"/>
    <property type="match status" value="1"/>
</dbReference>
<evidence type="ECO:0000256" key="2">
    <source>
        <dbReference type="ARBA" id="ARBA00023015"/>
    </source>
</evidence>
<dbReference type="PANTHER" id="PTHR43214">
    <property type="entry name" value="TWO-COMPONENT RESPONSE REGULATOR"/>
    <property type="match status" value="1"/>
</dbReference>
<dbReference type="PROSITE" id="PS50043">
    <property type="entry name" value="HTH_LUXR_2"/>
    <property type="match status" value="1"/>
</dbReference>
<dbReference type="InterPro" id="IPR011006">
    <property type="entry name" value="CheY-like_superfamily"/>
</dbReference>
<evidence type="ECO:0000256" key="4">
    <source>
        <dbReference type="ARBA" id="ARBA00023163"/>
    </source>
</evidence>
<dbReference type="InterPro" id="IPR016032">
    <property type="entry name" value="Sig_transdc_resp-reg_C-effctor"/>
</dbReference>
<dbReference type="SMART" id="SM00421">
    <property type="entry name" value="HTH_LUXR"/>
    <property type="match status" value="1"/>
</dbReference>
<evidence type="ECO:0000313" key="9">
    <source>
        <dbReference type="Proteomes" id="UP001500620"/>
    </source>
</evidence>
<reference evidence="9" key="1">
    <citation type="journal article" date="2019" name="Int. J. Syst. Evol. Microbiol.">
        <title>The Global Catalogue of Microorganisms (GCM) 10K type strain sequencing project: providing services to taxonomists for standard genome sequencing and annotation.</title>
        <authorList>
            <consortium name="The Broad Institute Genomics Platform"/>
            <consortium name="The Broad Institute Genome Sequencing Center for Infectious Disease"/>
            <person name="Wu L."/>
            <person name="Ma J."/>
        </authorList>
    </citation>
    <scope>NUCLEOTIDE SEQUENCE [LARGE SCALE GENOMIC DNA]</scope>
    <source>
        <strain evidence="9">JCM 17441</strain>
    </source>
</reference>
<dbReference type="Proteomes" id="UP001500620">
    <property type="component" value="Unassembled WGS sequence"/>
</dbReference>
<dbReference type="CDD" id="cd06170">
    <property type="entry name" value="LuxR_C_like"/>
    <property type="match status" value="1"/>
</dbReference>
<comment type="caution">
    <text evidence="8">The sequence shown here is derived from an EMBL/GenBank/DDBJ whole genome shotgun (WGS) entry which is preliminary data.</text>
</comment>
<dbReference type="SUPFAM" id="SSF52172">
    <property type="entry name" value="CheY-like"/>
    <property type="match status" value="1"/>
</dbReference>
<evidence type="ECO:0000256" key="1">
    <source>
        <dbReference type="ARBA" id="ARBA00022553"/>
    </source>
</evidence>
<dbReference type="SMART" id="SM00448">
    <property type="entry name" value="REC"/>
    <property type="match status" value="1"/>
</dbReference>
<dbReference type="EMBL" id="BAABAT010000006">
    <property type="protein sequence ID" value="GAA4248942.1"/>
    <property type="molecule type" value="Genomic_DNA"/>
</dbReference>
<dbReference type="Gene3D" id="3.40.50.2300">
    <property type="match status" value="1"/>
</dbReference>
<dbReference type="SUPFAM" id="SSF46894">
    <property type="entry name" value="C-terminal effector domain of the bipartite response regulators"/>
    <property type="match status" value="1"/>
</dbReference>
<dbReference type="PROSITE" id="PS50110">
    <property type="entry name" value="RESPONSE_REGULATORY"/>
    <property type="match status" value="1"/>
</dbReference>
<dbReference type="InterPro" id="IPR000792">
    <property type="entry name" value="Tscrpt_reg_LuxR_C"/>
</dbReference>
<dbReference type="Pfam" id="PF00196">
    <property type="entry name" value="GerE"/>
    <property type="match status" value="1"/>
</dbReference>
<proteinExistence type="predicted"/>
<feature type="modified residue" description="4-aspartylphosphate" evidence="5">
    <location>
        <position position="56"/>
    </location>
</feature>
<sequence length="218" mass="22600">MGPIRVLVADDEPLMAAGVRAVLESAADLEVVAVVADGAAAVEAAGRLDPDVALLDVRMPVLGGLDAMAGVRAARPGVAIVVLTSFGDEPNVLRALREGAAGFVLKSCAPEELLRAVRAAHAGDAYLSPPVTRHLLGLVGADGVAAAERRRAASGRLAALSPREADVLRLVAEGLSNADIGARLRMSEPSIKTYVSRLLTKLDCANRVQAALLYRDSR</sequence>
<dbReference type="InterPro" id="IPR058245">
    <property type="entry name" value="NreC/VraR/RcsB-like_REC"/>
</dbReference>
<evidence type="ECO:0000256" key="3">
    <source>
        <dbReference type="ARBA" id="ARBA00023125"/>
    </source>
</evidence>
<dbReference type="PRINTS" id="PR00038">
    <property type="entry name" value="HTHLUXR"/>
</dbReference>
<feature type="domain" description="Response regulatory" evidence="7">
    <location>
        <begin position="5"/>
        <end position="121"/>
    </location>
</feature>
<keyword evidence="9" id="KW-1185">Reference proteome</keyword>
<dbReference type="Pfam" id="PF00072">
    <property type="entry name" value="Response_reg"/>
    <property type="match status" value="1"/>
</dbReference>
<dbReference type="InterPro" id="IPR039420">
    <property type="entry name" value="WalR-like"/>
</dbReference>
<evidence type="ECO:0000259" key="6">
    <source>
        <dbReference type="PROSITE" id="PS50043"/>
    </source>
</evidence>
<dbReference type="InterPro" id="IPR001789">
    <property type="entry name" value="Sig_transdc_resp-reg_receiver"/>
</dbReference>
<protein>
    <submittedName>
        <fullName evidence="8">Response regulator transcription factor</fullName>
    </submittedName>
</protein>
<feature type="domain" description="HTH luxR-type" evidence="6">
    <location>
        <begin position="153"/>
        <end position="218"/>
    </location>
</feature>
<dbReference type="CDD" id="cd17535">
    <property type="entry name" value="REC_NarL-like"/>
    <property type="match status" value="1"/>
</dbReference>
<evidence type="ECO:0000313" key="8">
    <source>
        <dbReference type="EMBL" id="GAA4248942.1"/>
    </source>
</evidence>
<evidence type="ECO:0000256" key="5">
    <source>
        <dbReference type="PROSITE-ProRule" id="PRU00169"/>
    </source>
</evidence>
<gene>
    <name evidence="8" type="ORF">GCM10022255_030980</name>
</gene>
<dbReference type="PROSITE" id="PS00622">
    <property type="entry name" value="HTH_LUXR_1"/>
    <property type="match status" value="1"/>
</dbReference>
<keyword evidence="1 5" id="KW-0597">Phosphoprotein</keyword>
<accession>A0ABP8D6Y0</accession>
<organism evidence="8 9">
    <name type="scientific">Dactylosporangium darangshiense</name>
    <dbReference type="NCBI Taxonomy" id="579108"/>
    <lineage>
        <taxon>Bacteria</taxon>
        <taxon>Bacillati</taxon>
        <taxon>Actinomycetota</taxon>
        <taxon>Actinomycetes</taxon>
        <taxon>Micromonosporales</taxon>
        <taxon>Micromonosporaceae</taxon>
        <taxon>Dactylosporangium</taxon>
    </lineage>
</organism>
<evidence type="ECO:0000259" key="7">
    <source>
        <dbReference type="PROSITE" id="PS50110"/>
    </source>
</evidence>
<keyword evidence="3" id="KW-0238">DNA-binding</keyword>